<organism evidence="1 2">
    <name type="scientific">Endozoicomonas montiporae</name>
    <dbReference type="NCBI Taxonomy" id="1027273"/>
    <lineage>
        <taxon>Bacteria</taxon>
        <taxon>Pseudomonadati</taxon>
        <taxon>Pseudomonadota</taxon>
        <taxon>Gammaproteobacteria</taxon>
        <taxon>Oceanospirillales</taxon>
        <taxon>Endozoicomonadaceae</taxon>
        <taxon>Endozoicomonas</taxon>
    </lineage>
</organism>
<dbReference type="RefSeq" id="WP_034873089.1">
    <property type="nucleotide sequence ID" value="NZ_JOKG01000001.1"/>
</dbReference>
<dbReference type="AlphaFoldDB" id="A0A081NBJ9"/>
<protein>
    <submittedName>
        <fullName evidence="1">Uncharacterized protein</fullName>
    </submittedName>
</protein>
<evidence type="ECO:0000313" key="1">
    <source>
        <dbReference type="EMBL" id="KEQ15822.1"/>
    </source>
</evidence>
<proteinExistence type="predicted"/>
<keyword evidence="2" id="KW-1185">Reference proteome</keyword>
<accession>A0A081NBJ9</accession>
<comment type="caution">
    <text evidence="1">The sequence shown here is derived from an EMBL/GenBank/DDBJ whole genome shotgun (WGS) entry which is preliminary data.</text>
</comment>
<evidence type="ECO:0000313" key="2">
    <source>
        <dbReference type="Proteomes" id="UP000028006"/>
    </source>
</evidence>
<sequence length="97" mass="10935">MARKASSACALNEYSSAVVWLKIAARPAPVDFSLVVFWVRYRHKQNDQEFVTGENPDAFTSADIKNTEDKSLLTDERIQTLKSEFNATIKPANKDMP</sequence>
<name>A0A081NBJ9_9GAMM</name>
<gene>
    <name evidence="1" type="ORF">GZ77_04690</name>
</gene>
<dbReference type="EMBL" id="JOKG01000001">
    <property type="protein sequence ID" value="KEQ15822.1"/>
    <property type="molecule type" value="Genomic_DNA"/>
</dbReference>
<reference evidence="1 2" key="1">
    <citation type="submission" date="2014-06" db="EMBL/GenBank/DDBJ databases">
        <title>Whole Genome Sequences of Three Symbiotic Endozoicomonas Bacteria.</title>
        <authorList>
            <person name="Neave M.J."/>
            <person name="Apprill A."/>
            <person name="Voolstra C.R."/>
        </authorList>
    </citation>
    <scope>NUCLEOTIDE SEQUENCE [LARGE SCALE GENOMIC DNA]</scope>
    <source>
        <strain evidence="1 2">LMG 24815</strain>
    </source>
</reference>
<dbReference type="Proteomes" id="UP000028006">
    <property type="component" value="Unassembled WGS sequence"/>
</dbReference>